<evidence type="ECO:0000313" key="3">
    <source>
        <dbReference type="Proteomes" id="UP001064087"/>
    </source>
</evidence>
<keyword evidence="1" id="KW-0732">Signal</keyword>
<feature type="chain" id="PRO_5047037142" evidence="1">
    <location>
        <begin position="23"/>
        <end position="207"/>
    </location>
</feature>
<protein>
    <submittedName>
        <fullName evidence="2">Uncharacterized protein</fullName>
    </submittedName>
</protein>
<evidence type="ECO:0000256" key="1">
    <source>
        <dbReference type="SAM" id="SignalP"/>
    </source>
</evidence>
<dbReference type="Proteomes" id="UP001064087">
    <property type="component" value="Chromosome"/>
</dbReference>
<name>A0ABY6DI71_9RHOB</name>
<dbReference type="RefSeq" id="WP_263048829.1">
    <property type="nucleotide sequence ID" value="NZ_CP106738.1"/>
</dbReference>
<sequence>MMRLRVLPLMVAATLFAAPLHAQSMSRVAEICSDPMTTGPQKGIVLEADGWTKQPKSSLPAVTAIANAHIASFTAGMKDWTNRYAAIPQLAGNFTTMIDAGDVALWTKGDAFLAVSIQQTPEGTEHLACYFAGPENPETPEVMARYGTPEEFPEQGLTAIRFDETAMVMDPERNYQMYSFFSRHKVHPDFATPDGYRLERIEKPKSE</sequence>
<dbReference type="EMBL" id="CP106738">
    <property type="protein sequence ID" value="UXX84658.1"/>
    <property type="molecule type" value="Genomic_DNA"/>
</dbReference>
<accession>A0ABY6DI71</accession>
<reference evidence="2" key="1">
    <citation type="submission" date="2022-10" db="EMBL/GenBank/DDBJ databases">
        <title>Roseovarius pelagicus sp. nov., isolated from Arctic seawater.</title>
        <authorList>
            <person name="Hong Y.W."/>
            <person name="Hwang C.Y."/>
        </authorList>
    </citation>
    <scope>NUCLEOTIDE SEQUENCE</scope>
    <source>
        <strain evidence="2">HL-MP18</strain>
    </source>
</reference>
<proteinExistence type="predicted"/>
<gene>
    <name evidence="2" type="ORF">N7U68_08495</name>
</gene>
<feature type="signal peptide" evidence="1">
    <location>
        <begin position="1"/>
        <end position="22"/>
    </location>
</feature>
<evidence type="ECO:0000313" key="2">
    <source>
        <dbReference type="EMBL" id="UXX84658.1"/>
    </source>
</evidence>
<keyword evidence="3" id="KW-1185">Reference proteome</keyword>
<organism evidence="2 3">
    <name type="scientific">Roseovarius pelagicus</name>
    <dbReference type="NCBI Taxonomy" id="2980108"/>
    <lineage>
        <taxon>Bacteria</taxon>
        <taxon>Pseudomonadati</taxon>
        <taxon>Pseudomonadota</taxon>
        <taxon>Alphaproteobacteria</taxon>
        <taxon>Rhodobacterales</taxon>
        <taxon>Roseobacteraceae</taxon>
        <taxon>Roseovarius</taxon>
    </lineage>
</organism>